<dbReference type="SUPFAM" id="SSF46785">
    <property type="entry name" value="Winged helix' DNA-binding domain"/>
    <property type="match status" value="1"/>
</dbReference>
<dbReference type="EMBL" id="JRJU01000002">
    <property type="protein sequence ID" value="KHF41562.1"/>
    <property type="molecule type" value="Genomic_DNA"/>
</dbReference>
<evidence type="ECO:0000256" key="2">
    <source>
        <dbReference type="ARBA" id="ARBA00023015"/>
    </source>
</evidence>
<sequence>MDLESLNSFLVIAREKSISKAASLLHVTQPTLSSRIKNLESDLGLKLVNRDWKGIQLTTEGYYFVIYISKLLNDLDDVSMVLKNIKNKEDSQKSFYAVTNTSRLRIGIDSWLAPSFSMEILNEVQKASCVDYQIITRPSATIEELLRYGVIDMGFFYHYEGGSQYDSSYQLVDEMVLLFHSKYGSISEDLAELDFLSEKPFLLFDNPVLVYHRNLSSMLIEQFNIERFQVVDDINVMINTISLDQAYTIVPKTSVLHLMRLFDLNIMPIKYFELGDQAEKVMIKMAYNKDSEFDTTLESMTRNIHQELVANYGKK</sequence>
<dbReference type="OrthoDB" id="107670at2"/>
<dbReference type="FunFam" id="1.10.10.10:FF:000001">
    <property type="entry name" value="LysR family transcriptional regulator"/>
    <property type="match status" value="1"/>
</dbReference>
<dbReference type="Pfam" id="PF00126">
    <property type="entry name" value="HTH_1"/>
    <property type="match status" value="1"/>
</dbReference>
<gene>
    <name evidence="6" type="ORF">LQ50_02295</name>
</gene>
<organism evidence="6 7">
    <name type="scientific">Halalkalibacter okhensis</name>
    <dbReference type="NCBI Taxonomy" id="333138"/>
    <lineage>
        <taxon>Bacteria</taxon>
        <taxon>Bacillati</taxon>
        <taxon>Bacillota</taxon>
        <taxon>Bacilli</taxon>
        <taxon>Bacillales</taxon>
        <taxon>Bacillaceae</taxon>
        <taxon>Halalkalibacter</taxon>
    </lineage>
</organism>
<evidence type="ECO:0000313" key="7">
    <source>
        <dbReference type="Proteomes" id="UP000030832"/>
    </source>
</evidence>
<dbReference type="InterPro" id="IPR036388">
    <property type="entry name" value="WH-like_DNA-bd_sf"/>
</dbReference>
<evidence type="ECO:0000259" key="5">
    <source>
        <dbReference type="PROSITE" id="PS50931"/>
    </source>
</evidence>
<comment type="similarity">
    <text evidence="1">Belongs to the LysR transcriptional regulatory family.</text>
</comment>
<dbReference type="InterPro" id="IPR005119">
    <property type="entry name" value="LysR_subst-bd"/>
</dbReference>
<feature type="domain" description="HTH lysR-type" evidence="5">
    <location>
        <begin position="1"/>
        <end position="58"/>
    </location>
</feature>
<name>A0A0B0IKZ5_9BACI</name>
<dbReference type="PRINTS" id="PR00039">
    <property type="entry name" value="HTHLYSR"/>
</dbReference>
<keyword evidence="4" id="KW-0804">Transcription</keyword>
<dbReference type="Gene3D" id="1.10.10.10">
    <property type="entry name" value="Winged helix-like DNA-binding domain superfamily/Winged helix DNA-binding domain"/>
    <property type="match status" value="1"/>
</dbReference>
<dbReference type="PANTHER" id="PTHR30126:SF40">
    <property type="entry name" value="HTH-TYPE TRANSCRIPTIONAL REGULATOR GLTR"/>
    <property type="match status" value="1"/>
</dbReference>
<evidence type="ECO:0000256" key="4">
    <source>
        <dbReference type="ARBA" id="ARBA00023163"/>
    </source>
</evidence>
<dbReference type="GO" id="GO:0003700">
    <property type="term" value="F:DNA-binding transcription factor activity"/>
    <property type="evidence" value="ECO:0007669"/>
    <property type="project" value="InterPro"/>
</dbReference>
<evidence type="ECO:0000256" key="3">
    <source>
        <dbReference type="ARBA" id="ARBA00023125"/>
    </source>
</evidence>
<keyword evidence="2" id="KW-0805">Transcription regulation</keyword>
<dbReference type="PROSITE" id="PS50931">
    <property type="entry name" value="HTH_LYSR"/>
    <property type="match status" value="1"/>
</dbReference>
<dbReference type="Gene3D" id="3.40.190.290">
    <property type="match status" value="1"/>
</dbReference>
<dbReference type="SUPFAM" id="SSF53850">
    <property type="entry name" value="Periplasmic binding protein-like II"/>
    <property type="match status" value="1"/>
</dbReference>
<dbReference type="Pfam" id="PF03466">
    <property type="entry name" value="LysR_substrate"/>
    <property type="match status" value="1"/>
</dbReference>
<evidence type="ECO:0000313" key="6">
    <source>
        <dbReference type="EMBL" id="KHF41562.1"/>
    </source>
</evidence>
<comment type="caution">
    <text evidence="6">The sequence shown here is derived from an EMBL/GenBank/DDBJ whole genome shotgun (WGS) entry which is preliminary data.</text>
</comment>
<dbReference type="InterPro" id="IPR036390">
    <property type="entry name" value="WH_DNA-bd_sf"/>
</dbReference>
<protein>
    <recommendedName>
        <fullName evidence="5">HTH lysR-type domain-containing protein</fullName>
    </recommendedName>
</protein>
<dbReference type="Proteomes" id="UP000030832">
    <property type="component" value="Unassembled WGS sequence"/>
</dbReference>
<dbReference type="GO" id="GO:0000976">
    <property type="term" value="F:transcription cis-regulatory region binding"/>
    <property type="evidence" value="ECO:0007669"/>
    <property type="project" value="TreeGrafter"/>
</dbReference>
<dbReference type="InterPro" id="IPR000847">
    <property type="entry name" value="LysR_HTH_N"/>
</dbReference>
<accession>A0A0B0IKZ5</accession>
<dbReference type="CDD" id="cd05466">
    <property type="entry name" value="PBP2_LTTR_substrate"/>
    <property type="match status" value="1"/>
</dbReference>
<evidence type="ECO:0000256" key="1">
    <source>
        <dbReference type="ARBA" id="ARBA00009437"/>
    </source>
</evidence>
<reference evidence="6 7" key="1">
    <citation type="submission" date="2014-09" db="EMBL/GenBank/DDBJ databases">
        <title>Genome sequencing and annotation of Bacillus Okhensis strain Kh10-101T.</title>
        <authorList>
            <person name="Prakash J.S."/>
        </authorList>
    </citation>
    <scope>NUCLEOTIDE SEQUENCE [LARGE SCALE GENOMIC DNA]</scope>
    <source>
        <strain evidence="7">Kh10-101T</strain>
    </source>
</reference>
<dbReference type="RefSeq" id="WP_034625613.1">
    <property type="nucleotide sequence ID" value="NZ_JRJU01000002.1"/>
</dbReference>
<keyword evidence="7" id="KW-1185">Reference proteome</keyword>
<dbReference type="AlphaFoldDB" id="A0A0B0IKZ5"/>
<dbReference type="PANTHER" id="PTHR30126">
    <property type="entry name" value="HTH-TYPE TRANSCRIPTIONAL REGULATOR"/>
    <property type="match status" value="1"/>
</dbReference>
<keyword evidence="3" id="KW-0238">DNA-binding</keyword>
<dbReference type="eggNOG" id="COG0583">
    <property type="taxonomic scope" value="Bacteria"/>
</dbReference>
<proteinExistence type="inferred from homology"/>
<dbReference type="STRING" id="333138.LQ50_02295"/>